<dbReference type="RefSeq" id="WP_143044612.1">
    <property type="nucleotide sequence ID" value="NZ_CP141274.1"/>
</dbReference>
<dbReference type="GO" id="GO:0003677">
    <property type="term" value="F:DNA binding"/>
    <property type="evidence" value="ECO:0007669"/>
    <property type="project" value="InterPro"/>
</dbReference>
<dbReference type="AlphaFoldDB" id="A0A1H3QTD7"/>
<evidence type="ECO:0000313" key="2">
    <source>
        <dbReference type="Proteomes" id="UP000183417"/>
    </source>
</evidence>
<proteinExistence type="predicted"/>
<name>A0A1H3QTD7_9BURK</name>
<dbReference type="GeneID" id="94692809"/>
<gene>
    <name evidence="1" type="ORF">SAMN05421547_113130</name>
</gene>
<dbReference type="Proteomes" id="UP000183417">
    <property type="component" value="Unassembled WGS sequence"/>
</dbReference>
<protein>
    <submittedName>
        <fullName evidence="1">Uncharacterized protein</fullName>
    </submittedName>
</protein>
<dbReference type="Gene3D" id="1.10.260.40">
    <property type="entry name" value="lambda repressor-like DNA-binding domains"/>
    <property type="match status" value="1"/>
</dbReference>
<accession>A0A1H3QTD7</accession>
<dbReference type="SUPFAM" id="SSF47413">
    <property type="entry name" value="lambda repressor-like DNA-binding domains"/>
    <property type="match status" value="1"/>
</dbReference>
<dbReference type="InterPro" id="IPR010982">
    <property type="entry name" value="Lambda_DNA-bd_dom_sf"/>
</dbReference>
<organism evidence="1 2">
    <name type="scientific">Delftia lacustris</name>
    <dbReference type="NCBI Taxonomy" id="558537"/>
    <lineage>
        <taxon>Bacteria</taxon>
        <taxon>Pseudomonadati</taxon>
        <taxon>Pseudomonadota</taxon>
        <taxon>Betaproteobacteria</taxon>
        <taxon>Burkholderiales</taxon>
        <taxon>Comamonadaceae</taxon>
        <taxon>Delftia</taxon>
    </lineage>
</organism>
<reference evidence="1 2" key="1">
    <citation type="submission" date="2016-10" db="EMBL/GenBank/DDBJ databases">
        <authorList>
            <person name="de Groot N.N."/>
        </authorList>
    </citation>
    <scope>NUCLEOTIDE SEQUENCE [LARGE SCALE GENOMIC DNA]</scope>
    <source>
        <strain evidence="1 2">LMG 24775</strain>
    </source>
</reference>
<dbReference type="EMBL" id="FNPE01000013">
    <property type="protein sequence ID" value="SDZ16600.1"/>
    <property type="molecule type" value="Genomic_DNA"/>
</dbReference>
<sequence length="217" mass="23667">MSFSLVMQQIITDTNKKHHLQCFEKPLISRIITTMETETSRTQRGALQKEEAAKLRAIWDATPNRPSQAEFGELYNIGGQSAVGNFLNGTSPLSLKAATGFAKGLGVAIRDFSPRLAAEVQAIAQTLQSSVPAGSPVAREALTSSPSSGKRKYMVAIHDATTEEQIGMVLLQAGGLSEAHDRGVRLIQKHQGTLHIDIEEVQTVVFELFSLRPARWD</sequence>
<evidence type="ECO:0000313" key="1">
    <source>
        <dbReference type="EMBL" id="SDZ16600.1"/>
    </source>
</evidence>